<reference evidence="2 3" key="1">
    <citation type="journal article" date="2015" name="Nature">
        <title>rRNA introns, odd ribosomes, and small enigmatic genomes across a large radiation of phyla.</title>
        <authorList>
            <person name="Brown C.T."/>
            <person name="Hug L.A."/>
            <person name="Thomas B.C."/>
            <person name="Sharon I."/>
            <person name="Castelle C.J."/>
            <person name="Singh A."/>
            <person name="Wilkins M.J."/>
            <person name="Williams K.H."/>
            <person name="Banfield J.F."/>
        </authorList>
    </citation>
    <scope>NUCLEOTIDE SEQUENCE [LARGE SCALE GENOMIC DNA]</scope>
</reference>
<protein>
    <submittedName>
        <fullName evidence="2">Glycosyltransferase</fullName>
    </submittedName>
</protein>
<dbReference type="PANTHER" id="PTHR43630">
    <property type="entry name" value="POLY-BETA-1,6-N-ACETYL-D-GLUCOSAMINE SYNTHASE"/>
    <property type="match status" value="1"/>
</dbReference>
<dbReference type="EMBL" id="LBTR01000006">
    <property type="protein sequence ID" value="KKQ45999.1"/>
    <property type="molecule type" value="Genomic_DNA"/>
</dbReference>
<dbReference type="Proteomes" id="UP000034603">
    <property type="component" value="Unassembled WGS sequence"/>
</dbReference>
<name>A0A0G0KA31_9BACT</name>
<evidence type="ECO:0000313" key="3">
    <source>
        <dbReference type="Proteomes" id="UP000034603"/>
    </source>
</evidence>
<dbReference type="Gene3D" id="3.90.550.10">
    <property type="entry name" value="Spore Coat Polysaccharide Biosynthesis Protein SpsA, Chain A"/>
    <property type="match status" value="1"/>
</dbReference>
<dbReference type="GO" id="GO:0016740">
    <property type="term" value="F:transferase activity"/>
    <property type="evidence" value="ECO:0007669"/>
    <property type="project" value="UniProtKB-KW"/>
</dbReference>
<organism evidence="2 3">
    <name type="scientific">Candidatus Woesebacteria bacterium GW2011_GWA1_37_8</name>
    <dbReference type="NCBI Taxonomy" id="1618546"/>
    <lineage>
        <taxon>Bacteria</taxon>
        <taxon>Candidatus Woeseibacteriota</taxon>
    </lineage>
</organism>
<feature type="domain" description="Glycosyltransferase 2-like" evidence="1">
    <location>
        <begin position="10"/>
        <end position="115"/>
    </location>
</feature>
<proteinExistence type="predicted"/>
<evidence type="ECO:0000313" key="2">
    <source>
        <dbReference type="EMBL" id="KKQ45999.1"/>
    </source>
</evidence>
<dbReference type="AlphaFoldDB" id="A0A0G0KA31"/>
<comment type="caution">
    <text evidence="2">The sequence shown here is derived from an EMBL/GenBank/DDBJ whole genome shotgun (WGS) entry which is preliminary data.</text>
</comment>
<keyword evidence="2" id="KW-0808">Transferase</keyword>
<evidence type="ECO:0000259" key="1">
    <source>
        <dbReference type="Pfam" id="PF00535"/>
    </source>
</evidence>
<dbReference type="InterPro" id="IPR001173">
    <property type="entry name" value="Glyco_trans_2-like"/>
</dbReference>
<dbReference type="PANTHER" id="PTHR43630:SF2">
    <property type="entry name" value="GLYCOSYLTRANSFERASE"/>
    <property type="match status" value="1"/>
</dbReference>
<accession>A0A0G0KA31</accession>
<dbReference type="InterPro" id="IPR029044">
    <property type="entry name" value="Nucleotide-diphossugar_trans"/>
</dbReference>
<gene>
    <name evidence="2" type="ORF">US62_C0006G0010</name>
</gene>
<dbReference type="SUPFAM" id="SSF53448">
    <property type="entry name" value="Nucleotide-diphospho-sugar transferases"/>
    <property type="match status" value="1"/>
</dbReference>
<dbReference type="Pfam" id="PF00535">
    <property type="entry name" value="Glycos_transf_2"/>
    <property type="match status" value="1"/>
</dbReference>
<sequence>MKRHDKPLVSVIITTRNEESVIRRLLESVKKQSYLNIEIIVVDNYSNDSTVKIAKKFTKMVFQKGPERSAQRNFGADKSSGDYLLFLDADMELGNGVVFSCVETVMKHNFEAIIVPEETVGKNIIAKIRNFERQMYKHDASIEVARFYKKSIFNKLVGFDTNLTGAEDYDLHKRASLVGSIGWSKEYLYHHEENQTLGKLLKKKYYYASKSALYSKKHPDLVASQGTIIFRKAYLRHWKNFITHPLLGVSFICVRLLETVYAVAGFIKAVGFKNFLNTALQLFKRQ</sequence>